<sequence>MAGFKPVYTANATVTGGRDGTGKTDDGRLDLKLDVPEGLGGKGGDGTNPEQLFAVGWAACFEGAIGGVSGDTDVSAVSIDATVEIGKGEGGLGLQATLAVTLPGVDDETAKKIVHDAHQVCPYSKATRGNVPTTLTANGQPVEA</sequence>
<name>A0A6J7IBC8_9ZZZZ</name>
<accession>A0A6J7IBC8</accession>
<dbReference type="Gene3D" id="3.30.300.20">
    <property type="match status" value="1"/>
</dbReference>
<reference evidence="2" key="1">
    <citation type="submission" date="2020-05" db="EMBL/GenBank/DDBJ databases">
        <authorList>
            <person name="Chiriac C."/>
            <person name="Salcher M."/>
            <person name="Ghai R."/>
            <person name="Kavagutti S V."/>
        </authorList>
    </citation>
    <scope>NUCLEOTIDE SEQUENCE</scope>
</reference>
<dbReference type="InterPro" id="IPR015946">
    <property type="entry name" value="KH_dom-like_a/b"/>
</dbReference>
<dbReference type="EMBL" id="CAFBMK010000142">
    <property type="protein sequence ID" value="CAB4927647.1"/>
    <property type="molecule type" value="Genomic_DNA"/>
</dbReference>
<dbReference type="PANTHER" id="PTHR33797:SF2">
    <property type="entry name" value="ORGANIC HYDROPEROXIDE RESISTANCE PROTEIN-LIKE"/>
    <property type="match status" value="1"/>
</dbReference>
<evidence type="ECO:0000256" key="1">
    <source>
        <dbReference type="ARBA" id="ARBA00007378"/>
    </source>
</evidence>
<dbReference type="Gene3D" id="2.20.25.10">
    <property type="match status" value="1"/>
</dbReference>
<gene>
    <name evidence="2" type="ORF">UFOPK3564_02190</name>
</gene>
<evidence type="ECO:0000313" key="2">
    <source>
        <dbReference type="EMBL" id="CAB4927647.1"/>
    </source>
</evidence>
<protein>
    <submittedName>
        <fullName evidence="2">Unannotated protein</fullName>
    </submittedName>
</protein>
<dbReference type="InterPro" id="IPR036102">
    <property type="entry name" value="OsmC/Ohrsf"/>
</dbReference>
<dbReference type="PANTHER" id="PTHR33797">
    <property type="entry name" value="ORGANIC HYDROPEROXIDE RESISTANCE PROTEIN-LIKE"/>
    <property type="match status" value="1"/>
</dbReference>
<organism evidence="2">
    <name type="scientific">freshwater metagenome</name>
    <dbReference type="NCBI Taxonomy" id="449393"/>
    <lineage>
        <taxon>unclassified sequences</taxon>
        <taxon>metagenomes</taxon>
        <taxon>ecological metagenomes</taxon>
    </lineage>
</organism>
<comment type="similarity">
    <text evidence="1">Belongs to the OsmC/Ohr family.</text>
</comment>
<dbReference type="Pfam" id="PF02566">
    <property type="entry name" value="OsmC"/>
    <property type="match status" value="1"/>
</dbReference>
<dbReference type="SUPFAM" id="SSF82784">
    <property type="entry name" value="OsmC-like"/>
    <property type="match status" value="1"/>
</dbReference>
<dbReference type="InterPro" id="IPR003718">
    <property type="entry name" value="OsmC/Ohr_fam"/>
</dbReference>
<dbReference type="InterPro" id="IPR019953">
    <property type="entry name" value="OHR"/>
</dbReference>
<dbReference type="NCBIfam" id="TIGR03561">
    <property type="entry name" value="organ_hyd_perox"/>
    <property type="match status" value="1"/>
</dbReference>
<dbReference type="GO" id="GO:0006979">
    <property type="term" value="P:response to oxidative stress"/>
    <property type="evidence" value="ECO:0007669"/>
    <property type="project" value="InterPro"/>
</dbReference>
<proteinExistence type="inferred from homology"/>
<dbReference type="AlphaFoldDB" id="A0A6J7IBC8"/>